<evidence type="ECO:0000313" key="2">
    <source>
        <dbReference type="EMBL" id="KAJ1100868.1"/>
    </source>
</evidence>
<gene>
    <name evidence="2" type="ORF">NDU88_005943</name>
</gene>
<reference evidence="2" key="1">
    <citation type="journal article" date="2022" name="bioRxiv">
        <title>Sequencing and chromosome-scale assembly of the giantPleurodeles waltlgenome.</title>
        <authorList>
            <person name="Brown T."/>
            <person name="Elewa A."/>
            <person name="Iarovenko S."/>
            <person name="Subramanian E."/>
            <person name="Araus A.J."/>
            <person name="Petzold A."/>
            <person name="Susuki M."/>
            <person name="Suzuki K.-i.T."/>
            <person name="Hayashi T."/>
            <person name="Toyoda A."/>
            <person name="Oliveira C."/>
            <person name="Osipova E."/>
            <person name="Leigh N.D."/>
            <person name="Simon A."/>
            <person name="Yun M.H."/>
        </authorList>
    </citation>
    <scope>NUCLEOTIDE SEQUENCE</scope>
    <source>
        <strain evidence="2">20211129_DDA</strain>
        <tissue evidence="2">Liver</tissue>
    </source>
</reference>
<accession>A0AAV7MBW9</accession>
<sequence length="83" mass="8972">MGRPRPQRTTWRQEEVLRSERHSPARDTEKRSVRGARGGRGFSAGAPQQIAPGEDPDQGNPGPAPGGRGQCPRAQRQTVACSL</sequence>
<evidence type="ECO:0000313" key="3">
    <source>
        <dbReference type="Proteomes" id="UP001066276"/>
    </source>
</evidence>
<feature type="compositionally biased region" description="Basic and acidic residues" evidence="1">
    <location>
        <begin position="11"/>
        <end position="32"/>
    </location>
</feature>
<dbReference type="EMBL" id="JANPWB010000014">
    <property type="protein sequence ID" value="KAJ1100868.1"/>
    <property type="molecule type" value="Genomic_DNA"/>
</dbReference>
<dbReference type="AlphaFoldDB" id="A0AAV7MBW9"/>
<proteinExistence type="predicted"/>
<evidence type="ECO:0000256" key="1">
    <source>
        <dbReference type="SAM" id="MobiDB-lite"/>
    </source>
</evidence>
<feature type="region of interest" description="Disordered" evidence="1">
    <location>
        <begin position="1"/>
        <end position="83"/>
    </location>
</feature>
<protein>
    <submittedName>
        <fullName evidence="2">Uncharacterized protein</fullName>
    </submittedName>
</protein>
<organism evidence="2 3">
    <name type="scientific">Pleurodeles waltl</name>
    <name type="common">Iberian ribbed newt</name>
    <dbReference type="NCBI Taxonomy" id="8319"/>
    <lineage>
        <taxon>Eukaryota</taxon>
        <taxon>Metazoa</taxon>
        <taxon>Chordata</taxon>
        <taxon>Craniata</taxon>
        <taxon>Vertebrata</taxon>
        <taxon>Euteleostomi</taxon>
        <taxon>Amphibia</taxon>
        <taxon>Batrachia</taxon>
        <taxon>Caudata</taxon>
        <taxon>Salamandroidea</taxon>
        <taxon>Salamandridae</taxon>
        <taxon>Pleurodelinae</taxon>
        <taxon>Pleurodeles</taxon>
    </lineage>
</organism>
<dbReference type="Proteomes" id="UP001066276">
    <property type="component" value="Chromosome 10"/>
</dbReference>
<name>A0AAV7MBW9_PLEWA</name>
<keyword evidence="3" id="KW-1185">Reference proteome</keyword>
<comment type="caution">
    <text evidence="2">The sequence shown here is derived from an EMBL/GenBank/DDBJ whole genome shotgun (WGS) entry which is preliminary data.</text>
</comment>